<protein>
    <submittedName>
        <fullName evidence="2">Divalent-cation tolerance protein CutA</fullName>
    </submittedName>
</protein>
<dbReference type="InterPro" id="IPR011322">
    <property type="entry name" value="N-reg_PII-like_a/b"/>
</dbReference>
<organism evidence="2 3">
    <name type="scientific">Nocardia africana</name>
    <dbReference type="NCBI Taxonomy" id="134964"/>
    <lineage>
        <taxon>Bacteria</taxon>
        <taxon>Bacillati</taxon>
        <taxon>Actinomycetota</taxon>
        <taxon>Actinomycetes</taxon>
        <taxon>Mycobacteriales</taxon>
        <taxon>Nocardiaceae</taxon>
        <taxon>Nocardia</taxon>
    </lineage>
</organism>
<reference evidence="2 3" key="1">
    <citation type="submission" date="2018-06" db="EMBL/GenBank/DDBJ databases">
        <authorList>
            <consortium name="Pathogen Informatics"/>
            <person name="Doyle S."/>
        </authorList>
    </citation>
    <scope>NUCLEOTIDE SEQUENCE [LARGE SCALE GENOMIC DNA]</scope>
    <source>
        <strain evidence="2 3">NCTC13184</strain>
    </source>
</reference>
<dbReference type="GO" id="GO:0005507">
    <property type="term" value="F:copper ion binding"/>
    <property type="evidence" value="ECO:0007669"/>
    <property type="project" value="TreeGrafter"/>
</dbReference>
<name>A0A378WYG9_9NOCA</name>
<dbReference type="GO" id="GO:0010038">
    <property type="term" value="P:response to metal ion"/>
    <property type="evidence" value="ECO:0007669"/>
    <property type="project" value="InterPro"/>
</dbReference>
<evidence type="ECO:0000313" key="2">
    <source>
        <dbReference type="EMBL" id="SUA46278.1"/>
    </source>
</evidence>
<dbReference type="EMBL" id="UGRU01000001">
    <property type="protein sequence ID" value="SUA46278.1"/>
    <property type="molecule type" value="Genomic_DNA"/>
</dbReference>
<accession>A0A378WYG9</accession>
<dbReference type="PANTHER" id="PTHR23419:SF8">
    <property type="entry name" value="FI09726P"/>
    <property type="match status" value="1"/>
</dbReference>
<dbReference type="SUPFAM" id="SSF54913">
    <property type="entry name" value="GlnB-like"/>
    <property type="match status" value="1"/>
</dbReference>
<dbReference type="Pfam" id="PF03091">
    <property type="entry name" value="CutA1"/>
    <property type="match status" value="1"/>
</dbReference>
<evidence type="ECO:0000313" key="3">
    <source>
        <dbReference type="Proteomes" id="UP000255082"/>
    </source>
</evidence>
<dbReference type="Gene3D" id="3.30.70.120">
    <property type="match status" value="1"/>
</dbReference>
<gene>
    <name evidence="2" type="primary">cutA_2</name>
    <name evidence="2" type="ORF">NCTC13184_04803</name>
</gene>
<dbReference type="PANTHER" id="PTHR23419">
    <property type="entry name" value="DIVALENT CATION TOLERANCE CUTA-RELATED"/>
    <property type="match status" value="1"/>
</dbReference>
<dbReference type="InterPro" id="IPR015867">
    <property type="entry name" value="N-reg_PII/ATP_PRibTrfase_C"/>
</dbReference>
<dbReference type="Proteomes" id="UP000255082">
    <property type="component" value="Unassembled WGS sequence"/>
</dbReference>
<dbReference type="OrthoDB" id="37622at2"/>
<evidence type="ECO:0000256" key="1">
    <source>
        <dbReference type="ARBA" id="ARBA00010169"/>
    </source>
</evidence>
<dbReference type="AlphaFoldDB" id="A0A378WYG9"/>
<proteinExistence type="inferred from homology"/>
<comment type="similarity">
    <text evidence="1">Belongs to the CutA family.</text>
</comment>
<dbReference type="InterPro" id="IPR004323">
    <property type="entry name" value="Ion_tolerance_CutA"/>
</dbReference>
<sequence length="110" mass="12188">MADTETVVDVSITAGDPEFLAGLVRELVEAGYVACGNIVPGIRSIYRWGGAVQDDRESLAILHTRRSRVDDILAFLKDKHPDETPQVIATEAVQTHPGYRDWVLDSTRPR</sequence>
<dbReference type="RefSeq" id="WP_062964150.1">
    <property type="nucleotide sequence ID" value="NZ_JAJFOE010000001.1"/>
</dbReference>